<dbReference type="Proteomes" id="UP000308230">
    <property type="component" value="Unassembled WGS sequence"/>
</dbReference>
<dbReference type="EMBL" id="SWLG01000008">
    <property type="protein sequence ID" value="TLS37000.1"/>
    <property type="molecule type" value="Genomic_DNA"/>
</dbReference>
<keyword evidence="2" id="KW-0540">Nuclease</keyword>
<accession>A0A5R9F3N3</accession>
<dbReference type="PROSITE" id="PS50819">
    <property type="entry name" value="INTEIN_ENDONUCLEASE"/>
    <property type="match status" value="1"/>
</dbReference>
<dbReference type="OrthoDB" id="961985at2"/>
<name>A0A5R9F3N3_9BACL</name>
<dbReference type="InterPro" id="IPR004860">
    <property type="entry name" value="LAGLIDADG_dom"/>
</dbReference>
<sequence>MIRKYQEGESTTVISEQANVSPRYVRQVLTDNNVQIRPRGHWKRQYRLNEHYFKTWSNNMAYILGFFVADGVINKDMQSVGFAQKEKYLLEDIKRELNSNQPLYKNNSRDVYILMLHSKILKVDLMEIHGITPAKSNVVSFPNIPDEFMHHFVRGYFDGDGHVNYERYNVSFVGGSYHFMEQLKTVLENQKITSRIKVKGKHVRLFITGRRTISKFADWIYKDKDIYLKRKFQEFEKETLPLNLLKDRPLKNNKEAVAKRKTDFLTDYAKNGSIETACKKIGIKITTFELWLKKDSVFKTLFMALNNKNRL</sequence>
<reference evidence="2 3" key="1">
    <citation type="submission" date="2019-04" db="EMBL/GenBank/DDBJ databases">
        <title>Bacillus caeni sp. nov., a bacterium isolated from mangrove sediment.</title>
        <authorList>
            <person name="Huang H."/>
            <person name="Mo K."/>
            <person name="Hu Y."/>
        </authorList>
    </citation>
    <scope>NUCLEOTIDE SEQUENCE [LARGE SCALE GENOMIC DNA]</scope>
    <source>
        <strain evidence="2 3">HB172195</strain>
    </source>
</reference>
<organism evidence="2 3">
    <name type="scientific">Exobacillus caeni</name>
    <dbReference type="NCBI Taxonomy" id="2574798"/>
    <lineage>
        <taxon>Bacteria</taxon>
        <taxon>Bacillati</taxon>
        <taxon>Bacillota</taxon>
        <taxon>Bacilli</taxon>
        <taxon>Bacillales</taxon>
        <taxon>Guptibacillaceae</taxon>
        <taxon>Exobacillus</taxon>
    </lineage>
</organism>
<dbReference type="GO" id="GO:0016539">
    <property type="term" value="P:intein-mediated protein splicing"/>
    <property type="evidence" value="ECO:0007669"/>
    <property type="project" value="InterPro"/>
</dbReference>
<evidence type="ECO:0000259" key="1">
    <source>
        <dbReference type="PROSITE" id="PS50819"/>
    </source>
</evidence>
<keyword evidence="2" id="KW-0378">Hydrolase</keyword>
<protein>
    <submittedName>
        <fullName evidence="2">Endonuclease</fullName>
    </submittedName>
</protein>
<dbReference type="Gene3D" id="3.10.28.10">
    <property type="entry name" value="Homing endonucleases"/>
    <property type="match status" value="1"/>
</dbReference>
<dbReference type="InterPro" id="IPR027434">
    <property type="entry name" value="Homing_endonucl"/>
</dbReference>
<dbReference type="AlphaFoldDB" id="A0A5R9F3N3"/>
<dbReference type="GO" id="GO:0004519">
    <property type="term" value="F:endonuclease activity"/>
    <property type="evidence" value="ECO:0007669"/>
    <property type="project" value="UniProtKB-KW"/>
</dbReference>
<gene>
    <name evidence="2" type="ORF">FCL54_12685</name>
</gene>
<dbReference type="Pfam" id="PF14528">
    <property type="entry name" value="LAGLIDADG_3"/>
    <property type="match status" value="2"/>
</dbReference>
<evidence type="ECO:0000313" key="3">
    <source>
        <dbReference type="Proteomes" id="UP000308230"/>
    </source>
</evidence>
<keyword evidence="2" id="KW-0255">Endonuclease</keyword>
<dbReference type="InterPro" id="IPR006142">
    <property type="entry name" value="INTEIN"/>
</dbReference>
<evidence type="ECO:0000313" key="2">
    <source>
        <dbReference type="EMBL" id="TLS37000.1"/>
    </source>
</evidence>
<dbReference type="PRINTS" id="PR00379">
    <property type="entry name" value="INTEIN"/>
</dbReference>
<feature type="domain" description="DOD-type homing endonuclease" evidence="1">
    <location>
        <begin position="63"/>
        <end position="192"/>
    </location>
</feature>
<comment type="caution">
    <text evidence="2">The sequence shown here is derived from an EMBL/GenBank/DDBJ whole genome shotgun (WGS) entry which is preliminary data.</text>
</comment>
<proteinExistence type="predicted"/>
<dbReference type="SUPFAM" id="SSF55608">
    <property type="entry name" value="Homing endonucleases"/>
    <property type="match status" value="2"/>
</dbReference>
<dbReference type="InterPro" id="IPR004042">
    <property type="entry name" value="Intein_endonuc_central"/>
</dbReference>
<keyword evidence="3" id="KW-1185">Reference proteome</keyword>